<dbReference type="PANTHER" id="PTHR23416:SF23">
    <property type="entry name" value="ACETYLTRANSFERASE C18B11.09C-RELATED"/>
    <property type="match status" value="1"/>
</dbReference>
<gene>
    <name evidence="3" type="ORF">HCR76_12520</name>
</gene>
<accession>A0ABX6YFT6</accession>
<keyword evidence="2" id="KW-0808">Transferase</keyword>
<dbReference type="Gene3D" id="2.160.10.10">
    <property type="entry name" value="Hexapeptide repeat proteins"/>
    <property type="match status" value="1"/>
</dbReference>
<dbReference type="InterPro" id="IPR051159">
    <property type="entry name" value="Hexapeptide_acetyltransf"/>
</dbReference>
<dbReference type="SUPFAM" id="SSF51161">
    <property type="entry name" value="Trimeric LpxA-like enzymes"/>
    <property type="match status" value="1"/>
</dbReference>
<sequence length="190" mass="20509">MGNAGTTTLRRNLGAFTGAGYDKGRNILWQIAWNLVSSCVVTQWWCPAGLRATILRAFGASIGRNTNIRHHVRIHWPWKLAVGDRSWIGEQTWILNLEPVTIGADVCVSQDVFLCTGSHDRRSPSFEFDNAPITVGDGSWVAARAVVLRGTSIGADSVIGATALVTRDTVQGEVLLAPIAISTPTSTAQR</sequence>
<protein>
    <submittedName>
        <fullName evidence="3">Colanic acid biosynthesis acetyltransferase</fullName>
    </submittedName>
</protein>
<evidence type="ECO:0000313" key="3">
    <source>
        <dbReference type="EMBL" id="QPZ37641.1"/>
    </source>
</evidence>
<organism evidence="3 4">
    <name type="scientific">Paramicrobacterium chengjingii</name>
    <dbReference type="NCBI Taxonomy" id="2769067"/>
    <lineage>
        <taxon>Bacteria</taxon>
        <taxon>Bacillati</taxon>
        <taxon>Actinomycetota</taxon>
        <taxon>Actinomycetes</taxon>
        <taxon>Micrococcales</taxon>
        <taxon>Microbacteriaceae</taxon>
        <taxon>Paramicrobacterium</taxon>
    </lineage>
</organism>
<dbReference type="Proteomes" id="UP000662814">
    <property type="component" value="Chromosome"/>
</dbReference>
<dbReference type="InterPro" id="IPR011004">
    <property type="entry name" value="Trimer_LpxA-like_sf"/>
</dbReference>
<keyword evidence="4" id="KW-1185">Reference proteome</keyword>
<proteinExistence type="inferred from homology"/>
<evidence type="ECO:0000313" key="4">
    <source>
        <dbReference type="Proteomes" id="UP000662814"/>
    </source>
</evidence>
<dbReference type="RefSeq" id="WP_166990958.1">
    <property type="nucleotide sequence ID" value="NZ_CP061169.1"/>
</dbReference>
<name>A0ABX6YFT6_9MICO</name>
<evidence type="ECO:0000256" key="2">
    <source>
        <dbReference type="ARBA" id="ARBA00022679"/>
    </source>
</evidence>
<reference evidence="3 4" key="1">
    <citation type="submission" date="2020-12" db="EMBL/GenBank/DDBJ databases">
        <title>Microbacterium sp. HY060.</title>
        <authorList>
            <person name="Zhou J."/>
        </authorList>
    </citation>
    <scope>NUCLEOTIDE SEQUENCE [LARGE SCALE GENOMIC DNA]</scope>
    <source>
        <strain evidence="3 4">HY60</strain>
    </source>
</reference>
<dbReference type="PANTHER" id="PTHR23416">
    <property type="entry name" value="SIALIC ACID SYNTHASE-RELATED"/>
    <property type="match status" value="1"/>
</dbReference>
<dbReference type="EMBL" id="CP061169">
    <property type="protein sequence ID" value="QPZ37641.1"/>
    <property type="molecule type" value="Genomic_DNA"/>
</dbReference>
<evidence type="ECO:0000256" key="1">
    <source>
        <dbReference type="ARBA" id="ARBA00007274"/>
    </source>
</evidence>
<comment type="similarity">
    <text evidence="1">Belongs to the transferase hexapeptide repeat family.</text>
</comment>
<dbReference type="CDD" id="cd05825">
    <property type="entry name" value="LbH_wcaF_like"/>
    <property type="match status" value="1"/>
</dbReference>